<proteinExistence type="predicted"/>
<name>A0A5K8AI79_9BACT</name>
<dbReference type="Proteomes" id="UP000422108">
    <property type="component" value="Chromosome"/>
</dbReference>
<dbReference type="SUPFAM" id="SSF50969">
    <property type="entry name" value="YVTN repeat-like/Quinoprotein amine dehydrogenase"/>
    <property type="match status" value="1"/>
</dbReference>
<keyword evidence="2" id="KW-1185">Reference proteome</keyword>
<accession>A0A5K8AI79</accession>
<dbReference type="RefSeq" id="WP_155313153.1">
    <property type="nucleotide sequence ID" value="NZ_AP021879.1"/>
</dbReference>
<dbReference type="EMBL" id="AP021879">
    <property type="protein sequence ID" value="BBO92402.1"/>
    <property type="molecule type" value="Genomic_DNA"/>
</dbReference>
<sequence length="212" mass="23134">MVVKEEPLLVDPHESVRLGVDAVETDDTPEAKSALREALMRSHLRARLRTNGRIVEARFGPSGERVLGTVCGADDGDECMQALWEATTGRLICSLPTGERGRFSTDGDRIVGEGGHVFTADGCAPVAVDPTTVSPAVAPPPRYELAIIEGRPVIRDLESGKTRSLSPYLDPVAGAAFDHEGRFAVTWSASDVYMEWHCPLWRGRNNRPRFPN</sequence>
<gene>
    <name evidence="1" type="ORF">DSCOOX_55820</name>
</gene>
<protein>
    <submittedName>
        <fullName evidence="1">Uncharacterized protein</fullName>
    </submittedName>
</protein>
<organism evidence="1 2">
    <name type="scientific">Desulfosarcina ovata subsp. ovata</name>
    <dbReference type="NCBI Taxonomy" id="2752305"/>
    <lineage>
        <taxon>Bacteria</taxon>
        <taxon>Pseudomonadati</taxon>
        <taxon>Thermodesulfobacteriota</taxon>
        <taxon>Desulfobacteria</taxon>
        <taxon>Desulfobacterales</taxon>
        <taxon>Desulfosarcinaceae</taxon>
        <taxon>Desulfosarcina</taxon>
    </lineage>
</organism>
<evidence type="ECO:0000313" key="1">
    <source>
        <dbReference type="EMBL" id="BBO92402.1"/>
    </source>
</evidence>
<reference evidence="1 2" key="1">
    <citation type="submission" date="2019-11" db="EMBL/GenBank/DDBJ databases">
        <title>Comparative genomics of hydrocarbon-degrading Desulfosarcina strains.</title>
        <authorList>
            <person name="Watanabe M."/>
            <person name="Kojima H."/>
            <person name="Fukui M."/>
        </authorList>
    </citation>
    <scope>NUCLEOTIDE SEQUENCE [LARGE SCALE GENOMIC DNA]</scope>
    <source>
        <strain evidence="2">oXyS1</strain>
    </source>
</reference>
<dbReference type="InterPro" id="IPR011044">
    <property type="entry name" value="Quino_amine_DH_bsu"/>
</dbReference>
<evidence type="ECO:0000313" key="2">
    <source>
        <dbReference type="Proteomes" id="UP000422108"/>
    </source>
</evidence>
<dbReference type="AlphaFoldDB" id="A0A5K8AI79"/>